<sequence>MPNFIVISSKKATSFDLEAKTVLESHKFSEVHNGTYMGTSAASSVSTKLKNLESYKKNKSVAGIKIYSGSLTG</sequence>
<dbReference type="EMBL" id="BJXJ01000107">
    <property type="protein sequence ID" value="GEM77724.1"/>
    <property type="molecule type" value="Genomic_DNA"/>
</dbReference>
<dbReference type="Proteomes" id="UP000321922">
    <property type="component" value="Unassembled WGS sequence"/>
</dbReference>
<name>A0A511QK78_9VIBR</name>
<evidence type="ECO:0000313" key="2">
    <source>
        <dbReference type="Proteomes" id="UP000321922"/>
    </source>
</evidence>
<proteinExistence type="predicted"/>
<accession>A0A511QK78</accession>
<organism evidence="1 2">
    <name type="scientific">Vibrio sagamiensis NBRC 104589</name>
    <dbReference type="NCBI Taxonomy" id="1219064"/>
    <lineage>
        <taxon>Bacteria</taxon>
        <taxon>Pseudomonadati</taxon>
        <taxon>Pseudomonadota</taxon>
        <taxon>Gammaproteobacteria</taxon>
        <taxon>Vibrionales</taxon>
        <taxon>Vibrionaceae</taxon>
        <taxon>Vibrio</taxon>
    </lineage>
</organism>
<keyword evidence="2" id="KW-1185">Reference proteome</keyword>
<gene>
    <name evidence="1" type="ORF">VSA01S_38360</name>
</gene>
<reference evidence="1 2" key="1">
    <citation type="submission" date="2019-07" db="EMBL/GenBank/DDBJ databases">
        <title>Whole genome shotgun sequence of Vibrio sagamiensis NBRC 104589.</title>
        <authorList>
            <person name="Hosoyama A."/>
            <person name="Uohara A."/>
            <person name="Ohji S."/>
            <person name="Ichikawa N."/>
        </authorList>
    </citation>
    <scope>NUCLEOTIDE SEQUENCE [LARGE SCALE GENOMIC DNA]</scope>
    <source>
        <strain evidence="1 2">NBRC 104589</strain>
    </source>
</reference>
<evidence type="ECO:0000313" key="1">
    <source>
        <dbReference type="EMBL" id="GEM77724.1"/>
    </source>
</evidence>
<dbReference type="RefSeq" id="WP_039983144.1">
    <property type="nucleotide sequence ID" value="NZ_BAOJ01000167.1"/>
</dbReference>
<protein>
    <submittedName>
        <fullName evidence="1">Uncharacterized protein</fullName>
    </submittedName>
</protein>
<comment type="caution">
    <text evidence="1">The sequence shown here is derived from an EMBL/GenBank/DDBJ whole genome shotgun (WGS) entry which is preliminary data.</text>
</comment>
<dbReference type="AlphaFoldDB" id="A0A511QK78"/>